<protein>
    <recommendedName>
        <fullName evidence="2">DUF8215 domain-containing protein</fullName>
    </recommendedName>
</protein>
<accession>A0A238VT62</accession>
<feature type="domain" description="DUF8215" evidence="2">
    <location>
        <begin position="17"/>
        <end position="146"/>
    </location>
</feature>
<dbReference type="Proteomes" id="UP000198397">
    <property type="component" value="Unassembled WGS sequence"/>
</dbReference>
<evidence type="ECO:0000256" key="1">
    <source>
        <dbReference type="SAM" id="Phobius"/>
    </source>
</evidence>
<feature type="transmembrane region" description="Helical" evidence="1">
    <location>
        <begin position="55"/>
        <end position="78"/>
    </location>
</feature>
<evidence type="ECO:0000313" key="4">
    <source>
        <dbReference type="Proteomes" id="UP000198397"/>
    </source>
</evidence>
<organism evidence="3 4">
    <name type="scientific">Halorubrum vacuolatum</name>
    <name type="common">Natronobacterium vacuolatum</name>
    <dbReference type="NCBI Taxonomy" id="63740"/>
    <lineage>
        <taxon>Archaea</taxon>
        <taxon>Methanobacteriati</taxon>
        <taxon>Methanobacteriota</taxon>
        <taxon>Stenosarchaea group</taxon>
        <taxon>Halobacteria</taxon>
        <taxon>Halobacteriales</taxon>
        <taxon>Haloferacaceae</taxon>
        <taxon>Halorubrum</taxon>
    </lineage>
</organism>
<sequence length="158" mass="16993">MSKEPRGYDEKHYSQQKEGVGLWVERYFYAGIEITALSTPAFVPVVLFQHLYPDAIPLAGLAALIVGSFSLAVLRAQAIDLGPWPRLGELSSVPLRATYFSATFLAATFGVAAVAAAIGSLLVAFFGGIIVPTIAYAAFPRVYRAIHGATTRHPSQRP</sequence>
<dbReference type="InterPro" id="IPR058528">
    <property type="entry name" value="DUF8215"/>
</dbReference>
<dbReference type="RefSeq" id="WP_245809909.1">
    <property type="nucleotide sequence ID" value="NZ_FZNQ01000004.1"/>
</dbReference>
<evidence type="ECO:0000259" key="2">
    <source>
        <dbReference type="Pfam" id="PF26650"/>
    </source>
</evidence>
<keyword evidence="1" id="KW-0472">Membrane</keyword>
<dbReference type="EMBL" id="FZNQ01000004">
    <property type="protein sequence ID" value="SNR37505.1"/>
    <property type="molecule type" value="Genomic_DNA"/>
</dbReference>
<name>A0A238VT62_HALVU</name>
<dbReference type="Pfam" id="PF26650">
    <property type="entry name" value="DUF8215"/>
    <property type="match status" value="1"/>
</dbReference>
<dbReference type="AlphaFoldDB" id="A0A238VT62"/>
<keyword evidence="1" id="KW-1133">Transmembrane helix</keyword>
<feature type="transmembrane region" description="Helical" evidence="1">
    <location>
        <begin position="27"/>
        <end position="48"/>
    </location>
</feature>
<gene>
    <name evidence="3" type="ORF">SAMN06264855_10447</name>
</gene>
<proteinExistence type="predicted"/>
<reference evidence="3 4" key="1">
    <citation type="submission" date="2017-06" db="EMBL/GenBank/DDBJ databases">
        <authorList>
            <person name="Kim H.J."/>
            <person name="Triplett B.A."/>
        </authorList>
    </citation>
    <scope>NUCLEOTIDE SEQUENCE [LARGE SCALE GENOMIC DNA]</scope>
    <source>
        <strain evidence="3 4">DSM 8800</strain>
    </source>
</reference>
<feature type="transmembrane region" description="Helical" evidence="1">
    <location>
        <begin position="98"/>
        <end position="131"/>
    </location>
</feature>
<keyword evidence="4" id="KW-1185">Reference proteome</keyword>
<evidence type="ECO:0000313" key="3">
    <source>
        <dbReference type="EMBL" id="SNR37505.1"/>
    </source>
</evidence>
<keyword evidence="1" id="KW-0812">Transmembrane</keyword>